<keyword evidence="2" id="KW-1185">Reference proteome</keyword>
<evidence type="ECO:0000313" key="1">
    <source>
        <dbReference type="EMBL" id="CAG8437783.1"/>
    </source>
</evidence>
<reference evidence="1" key="1">
    <citation type="submission" date="2021-06" db="EMBL/GenBank/DDBJ databases">
        <authorList>
            <person name="Kallberg Y."/>
            <person name="Tangrot J."/>
            <person name="Rosling A."/>
        </authorList>
    </citation>
    <scope>NUCLEOTIDE SEQUENCE</scope>
    <source>
        <strain evidence="1">AU212A</strain>
    </source>
</reference>
<organism evidence="1 2">
    <name type="scientific">Scutellospora calospora</name>
    <dbReference type="NCBI Taxonomy" id="85575"/>
    <lineage>
        <taxon>Eukaryota</taxon>
        <taxon>Fungi</taxon>
        <taxon>Fungi incertae sedis</taxon>
        <taxon>Mucoromycota</taxon>
        <taxon>Glomeromycotina</taxon>
        <taxon>Glomeromycetes</taxon>
        <taxon>Diversisporales</taxon>
        <taxon>Gigasporaceae</taxon>
        <taxon>Scutellospora</taxon>
    </lineage>
</organism>
<feature type="non-terminal residue" evidence="1">
    <location>
        <position position="1"/>
    </location>
</feature>
<proteinExistence type="predicted"/>
<evidence type="ECO:0000313" key="2">
    <source>
        <dbReference type="Proteomes" id="UP000789860"/>
    </source>
</evidence>
<name>A0ACA9JV00_9GLOM</name>
<gene>
    <name evidence="1" type="ORF">SCALOS_LOCUS392</name>
</gene>
<accession>A0ACA9JV00</accession>
<dbReference type="Proteomes" id="UP000789860">
    <property type="component" value="Unassembled WGS sequence"/>
</dbReference>
<comment type="caution">
    <text evidence="1">The sequence shown here is derived from an EMBL/GenBank/DDBJ whole genome shotgun (WGS) entry which is preliminary data.</text>
</comment>
<protein>
    <submittedName>
        <fullName evidence="1">10445_t:CDS:1</fullName>
    </submittedName>
</protein>
<dbReference type="EMBL" id="CAJVPM010000188">
    <property type="protein sequence ID" value="CAG8437783.1"/>
    <property type="molecule type" value="Genomic_DNA"/>
</dbReference>
<sequence>WIEEYCQICRYSLDVKKCYNQKCCKPSWVPKVTVLLQENNGFLPPVIQGCDQHFLNPIHILEYYDKLKISPYDKHCPSISTEMHQYLSCSECKKYFSILKFIQKHKLQSSNCGNQSSITDFFKNTLSNSAIYEDFV</sequence>